<sequence>MKTIYRAAIAAALLSGVGGVALVAPASAKEKDKKEEAGKAPPLKLSKDVQPLAVKAQTALQAKDYATAEPIVQQVAAAAKSDDDKYIASVFQLQLAVGKMGNQIDDNQIKGPLDALIANPRTPQADQARFNYQRGIIAANAKQPQEAIAFFQRAQQLGYTDPNLPLQMVKIKMEGGDVAGGSADLQKAMDAQIAAGQKPDESLYRYAMAKTLQKRMIPDTIGWMKRYIAAYPNAKNWRDILFVYGLQQGSALTLDKGQKVDLFRLLRREKALADQYDYEIYAQYAIDLGLPYEGKTVIDEGRAAGKLPADSATANDLYRVAKQSIANEGSLDPLEGKAKAAANGKLAAGTADAHLGAGNYAKAIELYKVALQKGGVDADAVNTHLGIALAGSGDTAGAKAAFALVKASPRADIASFWETALGTPAA</sequence>
<dbReference type="RefSeq" id="WP_179511434.1">
    <property type="nucleotide sequence ID" value="NZ_JANFAU010000002.1"/>
</dbReference>
<feature type="chain" id="PRO_5041220825" evidence="1">
    <location>
        <begin position="29"/>
        <end position="426"/>
    </location>
</feature>
<dbReference type="SUPFAM" id="SSF48452">
    <property type="entry name" value="TPR-like"/>
    <property type="match status" value="1"/>
</dbReference>
<reference evidence="2" key="1">
    <citation type="submission" date="2022-06" db="EMBL/GenBank/DDBJ databases">
        <title>Sphingomonas sp. nov. isolated from rhizosphere soil of tomato.</title>
        <authorList>
            <person name="Dong H."/>
            <person name="Gao R."/>
        </authorList>
    </citation>
    <scope>NUCLEOTIDE SEQUENCE</scope>
    <source>
        <strain evidence="2">MMSM24</strain>
    </source>
</reference>
<keyword evidence="3" id="KW-1185">Reference proteome</keyword>
<gene>
    <name evidence="2" type="ORF">NEE01_12475</name>
</gene>
<proteinExistence type="predicted"/>
<name>A0AA42CQE0_9SPHN</name>
<evidence type="ECO:0000313" key="2">
    <source>
        <dbReference type="EMBL" id="MCW6535595.1"/>
    </source>
</evidence>
<dbReference type="AlphaFoldDB" id="A0AA42CQE0"/>
<evidence type="ECO:0000256" key="1">
    <source>
        <dbReference type="SAM" id="SignalP"/>
    </source>
</evidence>
<evidence type="ECO:0000313" key="3">
    <source>
        <dbReference type="Proteomes" id="UP001165565"/>
    </source>
</evidence>
<comment type="caution">
    <text evidence="2">The sequence shown here is derived from an EMBL/GenBank/DDBJ whole genome shotgun (WGS) entry which is preliminary data.</text>
</comment>
<dbReference type="Proteomes" id="UP001165565">
    <property type="component" value="Unassembled WGS sequence"/>
</dbReference>
<keyword evidence="1" id="KW-0732">Signal</keyword>
<dbReference type="Gene3D" id="1.25.40.10">
    <property type="entry name" value="Tetratricopeptide repeat domain"/>
    <property type="match status" value="1"/>
</dbReference>
<organism evidence="2 3">
    <name type="scientific">Sphingomonas lycopersici</name>
    <dbReference type="NCBI Taxonomy" id="2951807"/>
    <lineage>
        <taxon>Bacteria</taxon>
        <taxon>Pseudomonadati</taxon>
        <taxon>Pseudomonadota</taxon>
        <taxon>Alphaproteobacteria</taxon>
        <taxon>Sphingomonadales</taxon>
        <taxon>Sphingomonadaceae</taxon>
        <taxon>Sphingomonas</taxon>
    </lineage>
</organism>
<dbReference type="EMBL" id="JANFAV010000008">
    <property type="protein sequence ID" value="MCW6535595.1"/>
    <property type="molecule type" value="Genomic_DNA"/>
</dbReference>
<dbReference type="InterPro" id="IPR011990">
    <property type="entry name" value="TPR-like_helical_dom_sf"/>
</dbReference>
<protein>
    <submittedName>
        <fullName evidence="2">Tetratricopeptide repeat protein</fullName>
    </submittedName>
</protein>
<feature type="signal peptide" evidence="1">
    <location>
        <begin position="1"/>
        <end position="28"/>
    </location>
</feature>
<accession>A0AA42CQE0</accession>